<evidence type="ECO:0000256" key="1">
    <source>
        <dbReference type="SAM" id="MobiDB-lite"/>
    </source>
</evidence>
<feature type="region of interest" description="Disordered" evidence="1">
    <location>
        <begin position="36"/>
        <end position="77"/>
    </location>
</feature>
<name>B4HC87_DROPE</name>
<gene>
    <name evidence="2" type="primary">Dper\GL15764</name>
    <name evidence="2" type="ORF">Dper_GL15764</name>
</gene>
<keyword evidence="3" id="KW-1185">Reference proteome</keyword>
<feature type="region of interest" description="Disordered" evidence="1">
    <location>
        <begin position="1"/>
        <end position="24"/>
    </location>
</feature>
<feature type="compositionally biased region" description="Basic residues" evidence="1">
    <location>
        <begin position="1"/>
        <end position="12"/>
    </location>
</feature>
<organism evidence="3">
    <name type="scientific">Drosophila persimilis</name>
    <name type="common">Fruit fly</name>
    <dbReference type="NCBI Taxonomy" id="7234"/>
    <lineage>
        <taxon>Eukaryota</taxon>
        <taxon>Metazoa</taxon>
        <taxon>Ecdysozoa</taxon>
        <taxon>Arthropoda</taxon>
        <taxon>Hexapoda</taxon>
        <taxon>Insecta</taxon>
        <taxon>Pterygota</taxon>
        <taxon>Neoptera</taxon>
        <taxon>Endopterygota</taxon>
        <taxon>Diptera</taxon>
        <taxon>Brachycera</taxon>
        <taxon>Muscomorpha</taxon>
        <taxon>Ephydroidea</taxon>
        <taxon>Drosophilidae</taxon>
        <taxon>Drosophila</taxon>
        <taxon>Sophophora</taxon>
    </lineage>
</organism>
<reference evidence="2 3" key="1">
    <citation type="journal article" date="2007" name="Nature">
        <title>Evolution of genes and genomes on the Drosophila phylogeny.</title>
        <authorList>
            <consortium name="Drosophila 12 Genomes Consortium"/>
            <person name="Clark A.G."/>
            <person name="Eisen M.B."/>
            <person name="Smith D.R."/>
            <person name="Bergman C.M."/>
            <person name="Oliver B."/>
            <person name="Markow T.A."/>
            <person name="Kaufman T.C."/>
            <person name="Kellis M."/>
            <person name="Gelbart W."/>
            <person name="Iyer V.N."/>
            <person name="Pollard D.A."/>
            <person name="Sackton T.B."/>
            <person name="Larracuente A.M."/>
            <person name="Singh N.D."/>
            <person name="Abad J.P."/>
            <person name="Abt D.N."/>
            <person name="Adryan B."/>
            <person name="Aguade M."/>
            <person name="Akashi H."/>
            <person name="Anderson W.W."/>
            <person name="Aquadro C.F."/>
            <person name="Ardell D.H."/>
            <person name="Arguello R."/>
            <person name="Artieri C.G."/>
            <person name="Barbash D.A."/>
            <person name="Barker D."/>
            <person name="Barsanti P."/>
            <person name="Batterham P."/>
            <person name="Batzoglou S."/>
            <person name="Begun D."/>
            <person name="Bhutkar A."/>
            <person name="Blanco E."/>
            <person name="Bosak S.A."/>
            <person name="Bradley R.K."/>
            <person name="Brand A.D."/>
            <person name="Brent M.R."/>
            <person name="Brooks A.N."/>
            <person name="Brown R.H."/>
            <person name="Butlin R.K."/>
            <person name="Caggese C."/>
            <person name="Calvi B.R."/>
            <person name="Bernardo de Carvalho A."/>
            <person name="Caspi A."/>
            <person name="Castrezana S."/>
            <person name="Celniker S.E."/>
            <person name="Chang J.L."/>
            <person name="Chapple C."/>
            <person name="Chatterji S."/>
            <person name="Chinwalla A."/>
            <person name="Civetta A."/>
            <person name="Clifton S.W."/>
            <person name="Comeron J.M."/>
            <person name="Costello J.C."/>
            <person name="Coyne J.A."/>
            <person name="Daub J."/>
            <person name="David R.G."/>
            <person name="Delcher A.L."/>
            <person name="Delehaunty K."/>
            <person name="Do C.B."/>
            <person name="Ebling H."/>
            <person name="Edwards K."/>
            <person name="Eickbush T."/>
            <person name="Evans J.D."/>
            <person name="Filipski A."/>
            <person name="Findeiss S."/>
            <person name="Freyhult E."/>
            <person name="Fulton L."/>
            <person name="Fulton R."/>
            <person name="Garcia A.C."/>
            <person name="Gardiner A."/>
            <person name="Garfield D.A."/>
            <person name="Garvin B.E."/>
            <person name="Gibson G."/>
            <person name="Gilbert D."/>
            <person name="Gnerre S."/>
            <person name="Godfrey J."/>
            <person name="Good R."/>
            <person name="Gotea V."/>
            <person name="Gravely B."/>
            <person name="Greenberg A.J."/>
            <person name="Griffiths-Jones S."/>
            <person name="Gross S."/>
            <person name="Guigo R."/>
            <person name="Gustafson E.A."/>
            <person name="Haerty W."/>
            <person name="Hahn M.W."/>
            <person name="Halligan D.L."/>
            <person name="Halpern A.L."/>
            <person name="Halter G.M."/>
            <person name="Han M.V."/>
            <person name="Heger A."/>
            <person name="Hillier L."/>
            <person name="Hinrichs A.S."/>
            <person name="Holmes I."/>
            <person name="Hoskins R.A."/>
            <person name="Hubisz M.J."/>
            <person name="Hultmark D."/>
            <person name="Huntley M.A."/>
            <person name="Jaffe D.B."/>
            <person name="Jagadeeshan S."/>
            <person name="Jeck W.R."/>
            <person name="Johnson J."/>
            <person name="Jones C.D."/>
            <person name="Jordan W.C."/>
            <person name="Karpen G.H."/>
            <person name="Kataoka E."/>
            <person name="Keightley P.D."/>
            <person name="Kheradpour P."/>
            <person name="Kirkness E.F."/>
            <person name="Koerich L.B."/>
            <person name="Kristiansen K."/>
            <person name="Kudrna D."/>
            <person name="Kulathinal R.J."/>
            <person name="Kumar S."/>
            <person name="Kwok R."/>
            <person name="Lander E."/>
            <person name="Langley C.H."/>
            <person name="Lapoint R."/>
            <person name="Lazzaro B.P."/>
            <person name="Lee S.J."/>
            <person name="Levesque L."/>
            <person name="Li R."/>
            <person name="Lin C.F."/>
            <person name="Lin M.F."/>
            <person name="Lindblad-Toh K."/>
            <person name="Llopart A."/>
            <person name="Long M."/>
            <person name="Low L."/>
            <person name="Lozovsky E."/>
            <person name="Lu J."/>
            <person name="Luo M."/>
            <person name="Machado C.A."/>
            <person name="Makalowski W."/>
            <person name="Marzo M."/>
            <person name="Matsuda M."/>
            <person name="Matzkin L."/>
            <person name="McAllister B."/>
            <person name="McBride C.S."/>
            <person name="McKernan B."/>
            <person name="McKernan K."/>
            <person name="Mendez-Lago M."/>
            <person name="Minx P."/>
            <person name="Mollenhauer M.U."/>
            <person name="Montooth K."/>
            <person name="Mount S.M."/>
            <person name="Mu X."/>
            <person name="Myers E."/>
            <person name="Negre B."/>
            <person name="Newfeld S."/>
            <person name="Nielsen R."/>
            <person name="Noor M.A."/>
            <person name="O'Grady P."/>
            <person name="Pachter L."/>
            <person name="Papaceit M."/>
            <person name="Parisi M.J."/>
            <person name="Parisi M."/>
            <person name="Parts L."/>
            <person name="Pedersen J.S."/>
            <person name="Pesole G."/>
            <person name="Phillippy A.M."/>
            <person name="Ponting C.P."/>
            <person name="Pop M."/>
            <person name="Porcelli D."/>
            <person name="Powell J.R."/>
            <person name="Prohaska S."/>
            <person name="Pruitt K."/>
            <person name="Puig M."/>
            <person name="Quesneville H."/>
            <person name="Ram K.R."/>
            <person name="Rand D."/>
            <person name="Rasmussen M.D."/>
            <person name="Reed L.K."/>
            <person name="Reenan R."/>
            <person name="Reily A."/>
            <person name="Remington K.A."/>
            <person name="Rieger T.T."/>
            <person name="Ritchie M.G."/>
            <person name="Robin C."/>
            <person name="Rogers Y.H."/>
            <person name="Rohde C."/>
            <person name="Rozas J."/>
            <person name="Rubenfield M.J."/>
            <person name="Ruiz A."/>
            <person name="Russo S."/>
            <person name="Salzberg S.L."/>
            <person name="Sanchez-Gracia A."/>
            <person name="Saranga D.J."/>
            <person name="Sato H."/>
            <person name="Schaeffer S.W."/>
            <person name="Schatz M.C."/>
            <person name="Schlenke T."/>
            <person name="Schwartz R."/>
            <person name="Segarra C."/>
            <person name="Singh R.S."/>
            <person name="Sirot L."/>
            <person name="Sirota M."/>
            <person name="Sisneros N.B."/>
            <person name="Smith C.D."/>
            <person name="Smith T.F."/>
            <person name="Spieth J."/>
            <person name="Stage D.E."/>
            <person name="Stark A."/>
            <person name="Stephan W."/>
            <person name="Strausberg R.L."/>
            <person name="Strempel S."/>
            <person name="Sturgill D."/>
            <person name="Sutton G."/>
            <person name="Sutton G.G."/>
            <person name="Tao W."/>
            <person name="Teichmann S."/>
            <person name="Tobari Y.N."/>
            <person name="Tomimura Y."/>
            <person name="Tsolas J.M."/>
            <person name="Valente V.L."/>
            <person name="Venter E."/>
            <person name="Venter J.C."/>
            <person name="Vicario S."/>
            <person name="Vieira F.G."/>
            <person name="Vilella A.J."/>
            <person name="Villasante A."/>
            <person name="Walenz B."/>
            <person name="Wang J."/>
            <person name="Wasserman M."/>
            <person name="Watts T."/>
            <person name="Wilson D."/>
            <person name="Wilson R.K."/>
            <person name="Wing R.A."/>
            <person name="Wolfner M.F."/>
            <person name="Wong A."/>
            <person name="Wong G.K."/>
            <person name="Wu C.I."/>
            <person name="Wu G."/>
            <person name="Yamamoto D."/>
            <person name="Yang H.P."/>
            <person name="Yang S.P."/>
            <person name="Yorke J.A."/>
            <person name="Yoshida K."/>
            <person name="Zdobnov E."/>
            <person name="Zhang P."/>
            <person name="Zhang Y."/>
            <person name="Zimin A.V."/>
            <person name="Baldwin J."/>
            <person name="Abdouelleil A."/>
            <person name="Abdulkadir J."/>
            <person name="Abebe A."/>
            <person name="Abera B."/>
            <person name="Abreu J."/>
            <person name="Acer S.C."/>
            <person name="Aftuck L."/>
            <person name="Alexander A."/>
            <person name="An P."/>
            <person name="Anderson E."/>
            <person name="Anderson S."/>
            <person name="Arachi H."/>
            <person name="Azer M."/>
            <person name="Bachantsang P."/>
            <person name="Barry A."/>
            <person name="Bayul T."/>
            <person name="Berlin A."/>
            <person name="Bessette D."/>
            <person name="Bloom T."/>
            <person name="Blye J."/>
            <person name="Boguslavskiy L."/>
            <person name="Bonnet C."/>
            <person name="Boukhgalter B."/>
            <person name="Bourzgui I."/>
            <person name="Brown A."/>
            <person name="Cahill P."/>
            <person name="Channer S."/>
            <person name="Cheshatsang Y."/>
            <person name="Chuda L."/>
            <person name="Citroen M."/>
            <person name="Collymore A."/>
            <person name="Cooke P."/>
            <person name="Costello M."/>
            <person name="D'Aco K."/>
            <person name="Daza R."/>
            <person name="De Haan G."/>
            <person name="DeGray S."/>
            <person name="DeMaso C."/>
            <person name="Dhargay N."/>
            <person name="Dooley K."/>
            <person name="Dooley E."/>
            <person name="Doricent M."/>
            <person name="Dorje P."/>
            <person name="Dorjee K."/>
            <person name="Dupes A."/>
            <person name="Elong R."/>
            <person name="Falk J."/>
            <person name="Farina A."/>
            <person name="Faro S."/>
            <person name="Ferguson D."/>
            <person name="Fisher S."/>
            <person name="Foley C.D."/>
            <person name="Franke A."/>
            <person name="Friedrich D."/>
            <person name="Gadbois L."/>
            <person name="Gearin G."/>
            <person name="Gearin C.R."/>
            <person name="Giannoukos G."/>
            <person name="Goode T."/>
            <person name="Graham J."/>
            <person name="Grandbois E."/>
            <person name="Grewal S."/>
            <person name="Gyaltsen K."/>
            <person name="Hafez N."/>
            <person name="Hagos B."/>
            <person name="Hall J."/>
            <person name="Henson C."/>
            <person name="Hollinger A."/>
            <person name="Honan T."/>
            <person name="Huard M.D."/>
            <person name="Hughes L."/>
            <person name="Hurhula B."/>
            <person name="Husby M.E."/>
            <person name="Kamat A."/>
            <person name="Kanga B."/>
            <person name="Kashin S."/>
            <person name="Khazanovich D."/>
            <person name="Kisner P."/>
            <person name="Lance K."/>
            <person name="Lara M."/>
            <person name="Lee W."/>
            <person name="Lennon N."/>
            <person name="Letendre F."/>
            <person name="LeVine R."/>
            <person name="Lipovsky A."/>
            <person name="Liu X."/>
            <person name="Liu J."/>
            <person name="Liu S."/>
            <person name="Lokyitsang T."/>
            <person name="Lokyitsang Y."/>
            <person name="Lubonja R."/>
            <person name="Lui A."/>
            <person name="MacDonald P."/>
            <person name="Magnisalis V."/>
            <person name="Maru K."/>
            <person name="Matthews C."/>
            <person name="McCusker W."/>
            <person name="McDonough S."/>
            <person name="Mehta T."/>
            <person name="Meldrim J."/>
            <person name="Meneus L."/>
            <person name="Mihai O."/>
            <person name="Mihalev A."/>
            <person name="Mihova T."/>
            <person name="Mittelman R."/>
            <person name="Mlenga V."/>
            <person name="Montmayeur A."/>
            <person name="Mulrain L."/>
            <person name="Navidi A."/>
            <person name="Naylor J."/>
            <person name="Negash T."/>
            <person name="Nguyen T."/>
            <person name="Nguyen N."/>
            <person name="Nicol R."/>
            <person name="Norbu C."/>
            <person name="Norbu N."/>
            <person name="Novod N."/>
            <person name="O'Neill B."/>
            <person name="Osman S."/>
            <person name="Markiewicz E."/>
            <person name="Oyono O.L."/>
            <person name="Patti C."/>
            <person name="Phunkhang P."/>
            <person name="Pierre F."/>
            <person name="Priest M."/>
            <person name="Raghuraman S."/>
            <person name="Rege F."/>
            <person name="Reyes R."/>
            <person name="Rise C."/>
            <person name="Rogov P."/>
            <person name="Ross K."/>
            <person name="Ryan E."/>
            <person name="Settipalli S."/>
            <person name="Shea T."/>
            <person name="Sherpa N."/>
            <person name="Shi L."/>
            <person name="Shih D."/>
            <person name="Sparrow T."/>
            <person name="Spaulding J."/>
            <person name="Stalker J."/>
            <person name="Stange-Thomann N."/>
            <person name="Stavropoulos S."/>
            <person name="Stone C."/>
            <person name="Strader C."/>
            <person name="Tesfaye S."/>
            <person name="Thomson T."/>
            <person name="Thoulutsang Y."/>
            <person name="Thoulutsang D."/>
            <person name="Topham K."/>
            <person name="Topping I."/>
            <person name="Tsamla T."/>
            <person name="Vassiliev H."/>
            <person name="Vo A."/>
            <person name="Wangchuk T."/>
            <person name="Wangdi T."/>
            <person name="Weiand M."/>
            <person name="Wilkinson J."/>
            <person name="Wilson A."/>
            <person name="Yadav S."/>
            <person name="Young G."/>
            <person name="Yu Q."/>
            <person name="Zembek L."/>
            <person name="Zhong D."/>
            <person name="Zimmer A."/>
            <person name="Zwirko Z."/>
            <person name="Jaffe D.B."/>
            <person name="Alvarez P."/>
            <person name="Brockman W."/>
            <person name="Butler J."/>
            <person name="Chin C."/>
            <person name="Gnerre S."/>
            <person name="Grabherr M."/>
            <person name="Kleber M."/>
            <person name="Mauceli E."/>
            <person name="MacCallum I."/>
        </authorList>
    </citation>
    <scope>NUCLEOTIDE SEQUENCE [LARGE SCALE GENOMIC DNA]</scope>
    <source>
        <strain evidence="3">MSH-3 / Tucson 14011-0111.49</strain>
    </source>
</reference>
<evidence type="ECO:0000313" key="3">
    <source>
        <dbReference type="Proteomes" id="UP000008744"/>
    </source>
</evidence>
<sequence length="114" mass="12202">MTKGMARRGSNRRHSDGGRPARRGALAAAAGAIYTNTNSANSSSSSRALGADANTNVNANAERRRYSDGGCSQYNDNSNREYRAIADVSTATFPASREYPHILIASSPPRIRNK</sequence>
<feature type="compositionally biased region" description="Low complexity" evidence="1">
    <location>
        <begin position="36"/>
        <end position="46"/>
    </location>
</feature>
<protein>
    <submittedName>
        <fullName evidence="2">GL15764</fullName>
    </submittedName>
</protein>
<dbReference type="HOGENOM" id="CLU_170577_0_0_1"/>
<dbReference type="EMBL" id="CH479283">
    <property type="protein sequence ID" value="EDW25248.1"/>
    <property type="molecule type" value="Genomic_DNA"/>
</dbReference>
<proteinExistence type="predicted"/>
<accession>B4HC87</accession>
<dbReference type="AlphaFoldDB" id="B4HC87"/>
<evidence type="ECO:0000313" key="2">
    <source>
        <dbReference type="EMBL" id="EDW25248.1"/>
    </source>
</evidence>
<dbReference type="Proteomes" id="UP000008744">
    <property type="component" value="Unassembled WGS sequence"/>
</dbReference>
<dbReference type="PhylomeDB" id="B4HC87"/>